<feature type="domain" description="YgjP-like metallopeptidase" evidence="1">
    <location>
        <begin position="17"/>
        <end position="77"/>
    </location>
</feature>
<protein>
    <recommendedName>
        <fullName evidence="1">YgjP-like metallopeptidase domain-containing protein</fullName>
    </recommendedName>
</protein>
<evidence type="ECO:0000313" key="3">
    <source>
        <dbReference type="Proteomes" id="UP001157125"/>
    </source>
</evidence>
<sequence length="143" mass="16004">MNDDTLAYAVTFRRRQRNIILRVQGDGTLVVSAPTGTPQVRIDEFVASKARWIARRRAAAAELPPRIERDSAQFERHWAEMQAALADLMPQWCERLGVAKEPRVSIKVMSTRWGSCNARLHKINLNVEPGAAGERGARVRAGS</sequence>
<organism evidence="2 3">
    <name type="scientific">Demequina litorisediminis</name>
    <dbReference type="NCBI Taxonomy" id="1849022"/>
    <lineage>
        <taxon>Bacteria</taxon>
        <taxon>Bacillati</taxon>
        <taxon>Actinomycetota</taxon>
        <taxon>Actinomycetes</taxon>
        <taxon>Micrococcales</taxon>
        <taxon>Demequinaceae</taxon>
        <taxon>Demequina</taxon>
    </lineage>
</organism>
<dbReference type="RefSeq" id="WP_284327423.1">
    <property type="nucleotide sequence ID" value="NZ_BSUN01000001.1"/>
</dbReference>
<proteinExistence type="predicted"/>
<evidence type="ECO:0000259" key="1">
    <source>
        <dbReference type="Pfam" id="PF01863"/>
    </source>
</evidence>
<dbReference type="Gene3D" id="3.30.2010.10">
    <property type="entry name" value="Metalloproteases ('zincins'), catalytic domain"/>
    <property type="match status" value="1"/>
</dbReference>
<reference evidence="3" key="1">
    <citation type="journal article" date="2019" name="Int. J. Syst. Evol. Microbiol.">
        <title>The Global Catalogue of Microorganisms (GCM) 10K type strain sequencing project: providing services to taxonomists for standard genome sequencing and annotation.</title>
        <authorList>
            <consortium name="The Broad Institute Genomics Platform"/>
            <consortium name="The Broad Institute Genome Sequencing Center for Infectious Disease"/>
            <person name="Wu L."/>
            <person name="Ma J."/>
        </authorList>
    </citation>
    <scope>NUCLEOTIDE SEQUENCE [LARGE SCALE GENOMIC DNA]</scope>
    <source>
        <strain evidence="3">NBRC 112299</strain>
    </source>
</reference>
<dbReference type="InterPro" id="IPR002725">
    <property type="entry name" value="YgjP-like_metallopeptidase"/>
</dbReference>
<dbReference type="Pfam" id="PF01863">
    <property type="entry name" value="YgjP-like"/>
    <property type="match status" value="2"/>
</dbReference>
<keyword evidence="3" id="KW-1185">Reference proteome</keyword>
<dbReference type="Proteomes" id="UP001157125">
    <property type="component" value="Unassembled WGS sequence"/>
</dbReference>
<dbReference type="CDD" id="cd07344">
    <property type="entry name" value="M48_yhfN_like"/>
    <property type="match status" value="1"/>
</dbReference>
<accession>A0ABQ6IAK0</accession>
<gene>
    <name evidence="2" type="ORF">GCM10025876_06950</name>
</gene>
<dbReference type="EMBL" id="BSUN01000001">
    <property type="protein sequence ID" value="GMA34491.1"/>
    <property type="molecule type" value="Genomic_DNA"/>
</dbReference>
<feature type="domain" description="YgjP-like metallopeptidase" evidence="1">
    <location>
        <begin position="80"/>
        <end position="128"/>
    </location>
</feature>
<evidence type="ECO:0000313" key="2">
    <source>
        <dbReference type="EMBL" id="GMA34491.1"/>
    </source>
</evidence>
<name>A0ABQ6IAK0_9MICO</name>
<comment type="caution">
    <text evidence="2">The sequence shown here is derived from an EMBL/GenBank/DDBJ whole genome shotgun (WGS) entry which is preliminary data.</text>
</comment>